<dbReference type="InterPro" id="IPR036134">
    <property type="entry name" value="Crypto/Photolyase_FAD-like_sf"/>
</dbReference>
<dbReference type="Gene3D" id="3.40.50.620">
    <property type="entry name" value="HUPs"/>
    <property type="match status" value="1"/>
</dbReference>
<evidence type="ECO:0000313" key="1">
    <source>
        <dbReference type="EMBL" id="MBL3654680.1"/>
    </source>
</evidence>
<dbReference type="Gene3D" id="1.10.10.1710">
    <property type="entry name" value="Deoxyribodipyrimidine photolyase-related"/>
    <property type="match status" value="1"/>
</dbReference>
<dbReference type="Gene3D" id="1.25.40.80">
    <property type="match status" value="1"/>
</dbReference>
<sequence>MEASIVFPHQLYYPNPAIKSDRKVYLIEDHLYFTQLKFHKKKIWLHRASMKYYESYLNQKEYTTKYIDAHSHTSLNHFFEKILDKRVNVIHYVKTTDFLLEKRLRISARKYSIDLIAYDSPGFLSTPVDLKEMLPDRKYFMASFYKKQRIKHDILINNGEPQGGKWSYDEENRKKLPKDISIPEPYQPQENHYAQEAKEYVKKHFDQNYGSLEGVSYAITHYQAEQSLIDFLDNRMQLFGDYEDAISKNDHFLFHSVLTPALNIGLITPKKAIETLFKKHEEHNYPLNCLEGFVRQIIGWREFMRGIYAFEGVFERTNNHFNHNRRIPQSFWGATTGIEPIDNTINKVLQTGYCHHIERLMILGNFMLLCEFDPDDIYSWFMSLFIDAYDWVMVPNVYGMTQYADGGLITTKPYISSSNYVLKMSNYKKGKWCEIWDGLYWRFLNTHQNEFRKNHRMSFVVKMLEKMDKKTLHQHINIAEEFLNNL</sequence>
<dbReference type="InterPro" id="IPR052551">
    <property type="entry name" value="UV-DNA_repair_photolyase"/>
</dbReference>
<name>A0A937F2T1_9BACT</name>
<dbReference type="PANTHER" id="PTHR38657">
    <property type="entry name" value="SLR1343 PROTEIN"/>
    <property type="match status" value="1"/>
</dbReference>
<gene>
    <name evidence="1" type="ORF">JL102_00955</name>
</gene>
<evidence type="ECO:0000313" key="2">
    <source>
        <dbReference type="Proteomes" id="UP000659388"/>
    </source>
</evidence>
<dbReference type="EMBL" id="JAESIY010000001">
    <property type="protein sequence ID" value="MBL3654680.1"/>
    <property type="molecule type" value="Genomic_DNA"/>
</dbReference>
<dbReference type="SUPFAM" id="SSF48173">
    <property type="entry name" value="Cryptochrome/photolyase FAD-binding domain"/>
    <property type="match status" value="1"/>
</dbReference>
<dbReference type="Proteomes" id="UP000659388">
    <property type="component" value="Unassembled WGS sequence"/>
</dbReference>
<dbReference type="Pfam" id="PF04244">
    <property type="entry name" value="DPRP"/>
    <property type="match status" value="1"/>
</dbReference>
<dbReference type="RefSeq" id="WP_202241717.1">
    <property type="nucleotide sequence ID" value="NZ_JAESIY010000001.1"/>
</dbReference>
<comment type="caution">
    <text evidence="1">The sequence shown here is derived from an EMBL/GenBank/DDBJ whole genome shotgun (WGS) entry which is preliminary data.</text>
</comment>
<organism evidence="1 2">
    <name type="scientific">Fulvivirga sediminis</name>
    <dbReference type="NCBI Taxonomy" id="2803949"/>
    <lineage>
        <taxon>Bacteria</taxon>
        <taxon>Pseudomonadati</taxon>
        <taxon>Bacteroidota</taxon>
        <taxon>Cytophagia</taxon>
        <taxon>Cytophagales</taxon>
        <taxon>Fulvivirgaceae</taxon>
        <taxon>Fulvivirga</taxon>
    </lineage>
</organism>
<keyword evidence="2" id="KW-1185">Reference proteome</keyword>
<dbReference type="Gene3D" id="1.10.579.10">
    <property type="entry name" value="DNA Cyclobutane Dipyrimidine Photolyase, subunit A, domain 3"/>
    <property type="match status" value="1"/>
</dbReference>
<dbReference type="AlphaFoldDB" id="A0A937F2T1"/>
<protein>
    <submittedName>
        <fullName evidence="1">Cryptochrome/photolyase family protein</fullName>
    </submittedName>
</protein>
<accession>A0A937F2T1</accession>
<dbReference type="InterPro" id="IPR014729">
    <property type="entry name" value="Rossmann-like_a/b/a_fold"/>
</dbReference>
<proteinExistence type="predicted"/>
<reference evidence="1" key="1">
    <citation type="submission" date="2021-01" db="EMBL/GenBank/DDBJ databases">
        <title>Fulvivirga kasyanovii gen. nov., sp nov., a novel member of the phylum Bacteroidetes isolated from seawater in a mussel farm.</title>
        <authorList>
            <person name="Zhao L.-H."/>
            <person name="Wang Z.-J."/>
        </authorList>
    </citation>
    <scope>NUCLEOTIDE SEQUENCE</scope>
    <source>
        <strain evidence="1">2943</strain>
    </source>
</reference>
<dbReference type="InterPro" id="IPR007357">
    <property type="entry name" value="PhrB-like"/>
</dbReference>
<dbReference type="PANTHER" id="PTHR38657:SF1">
    <property type="entry name" value="SLR1343 PROTEIN"/>
    <property type="match status" value="1"/>
</dbReference>